<dbReference type="Pfam" id="PF07748">
    <property type="entry name" value="Glyco_hydro_38C"/>
    <property type="match status" value="1"/>
</dbReference>
<dbReference type="Pfam" id="PF09261">
    <property type="entry name" value="Alpha-mann_mid"/>
    <property type="match status" value="1"/>
</dbReference>
<dbReference type="InterPro" id="IPR050843">
    <property type="entry name" value="Glycosyl_Hydrlase_38"/>
</dbReference>
<dbReference type="OrthoDB" id="2016903at2759"/>
<keyword evidence="14" id="KW-1185">Reference proteome</keyword>
<keyword evidence="5 10" id="KW-0378">Hydrolase</keyword>
<name>A0A0T6B0E5_9SCAR</name>
<keyword evidence="4 10" id="KW-0479">Metal-binding</keyword>
<dbReference type="InterPro" id="IPR027291">
    <property type="entry name" value="Glyco_hydro_38_N_sf"/>
</dbReference>
<dbReference type="InterPro" id="IPR028995">
    <property type="entry name" value="Glyco_hydro_57/38_cen_sf"/>
</dbReference>
<dbReference type="FunFam" id="1.20.1270.50:FF:000003">
    <property type="entry name" value="Alpha-mannosidase"/>
    <property type="match status" value="1"/>
</dbReference>
<dbReference type="GO" id="GO:0006013">
    <property type="term" value="P:mannose metabolic process"/>
    <property type="evidence" value="ECO:0007669"/>
    <property type="project" value="InterPro"/>
</dbReference>
<dbReference type="SUPFAM" id="SSF74650">
    <property type="entry name" value="Galactose mutarotase-like"/>
    <property type="match status" value="1"/>
</dbReference>
<evidence type="ECO:0000256" key="4">
    <source>
        <dbReference type="ARBA" id="ARBA00022723"/>
    </source>
</evidence>
<evidence type="ECO:0000313" key="14">
    <source>
        <dbReference type="Proteomes" id="UP000051574"/>
    </source>
</evidence>
<organism evidence="13 14">
    <name type="scientific">Oryctes borbonicus</name>
    <dbReference type="NCBI Taxonomy" id="1629725"/>
    <lineage>
        <taxon>Eukaryota</taxon>
        <taxon>Metazoa</taxon>
        <taxon>Ecdysozoa</taxon>
        <taxon>Arthropoda</taxon>
        <taxon>Hexapoda</taxon>
        <taxon>Insecta</taxon>
        <taxon>Pterygota</taxon>
        <taxon>Neoptera</taxon>
        <taxon>Endopterygota</taxon>
        <taxon>Coleoptera</taxon>
        <taxon>Polyphaga</taxon>
        <taxon>Scarabaeiformia</taxon>
        <taxon>Scarabaeidae</taxon>
        <taxon>Dynastinae</taxon>
        <taxon>Oryctes</taxon>
    </lineage>
</organism>
<evidence type="ECO:0000256" key="6">
    <source>
        <dbReference type="ARBA" id="ARBA00022833"/>
    </source>
</evidence>
<dbReference type="Gene3D" id="2.70.98.30">
    <property type="entry name" value="Golgi alpha-mannosidase II, domain 4"/>
    <property type="match status" value="1"/>
</dbReference>
<dbReference type="Pfam" id="PF01074">
    <property type="entry name" value="Glyco_hydro_38N"/>
    <property type="match status" value="1"/>
</dbReference>
<evidence type="ECO:0000256" key="1">
    <source>
        <dbReference type="ARBA" id="ARBA00000365"/>
    </source>
</evidence>
<evidence type="ECO:0000256" key="2">
    <source>
        <dbReference type="ARBA" id="ARBA00009792"/>
    </source>
</evidence>
<dbReference type="Gene3D" id="2.60.40.1360">
    <property type="match status" value="1"/>
</dbReference>
<evidence type="ECO:0000313" key="13">
    <source>
        <dbReference type="EMBL" id="KRT80854.1"/>
    </source>
</evidence>
<dbReference type="SMART" id="SM00872">
    <property type="entry name" value="Alpha-mann_mid"/>
    <property type="match status" value="1"/>
</dbReference>
<dbReference type="PANTHER" id="PTHR11607:SF3">
    <property type="entry name" value="LYSOSOMAL ALPHA-MANNOSIDASE"/>
    <property type="match status" value="1"/>
</dbReference>
<dbReference type="InterPro" id="IPR000602">
    <property type="entry name" value="Glyco_hydro_38_N"/>
</dbReference>
<evidence type="ECO:0000256" key="10">
    <source>
        <dbReference type="RuleBase" id="RU361199"/>
    </source>
</evidence>
<keyword evidence="6 10" id="KW-0862">Zinc</keyword>
<sequence length="763" mass="87103">ILCGDRPIVDNKKSPDYNVDVIVDEFAAYVIKGLDYYKTNNLLVTMGGDFTYQAAEMYFTNMDKLIEGFREYRPDINVIYSTPSCYLKAVNEEAHSKNIQFQLKTDDFFPYASGAHTYWTGYFTSRPNSKRFERQGNNLLQVMKQATSFAKHKYNLNFEDDLISLKEVMGIMQHHDAITGTEKQHVVHDYVRLLTASIKEAEENIDEIIINLLKKTDDTDNVKTNFASCLLANVSYCQKSNLDKFVVAVYNPLSKYVNHYVRLPVNGDSYVITGTKGIIDYEILPAIADFSYVYSITPSKYELVFMAENLPPLGLQFFHVQKSVAAKRKIARISQQTHFGNANSGFTIDERTGLLSSVTLNGDRLEVSQNFMFYNGANGSNTQEVYRASGAYIFRPANVTPAALSLSNTVTYTSYSTDFVDEVHQIFNSWIRQIIRVYKNENYIEFDWLVGPIATINDLGVEVITRFTTNRPSNGVFYTDSNGRQMVKRIRDFREMYYYTNEEPVSGNYYPVTSKIVLKDGGSDACTRGNNLEFAILNDRAQGGSSLEDGQIELMVHRKLLKDDAFGVLEALNEFEFNRGVVVRGQHFLTFGQKNSCSKKYNDKSASAMQRDLVQRKLLSPWVFIGSTKHSLEDLQSKLNFEFSGLTRALPDNVQILTLEPWTDESLLLRLEHIFSVNEDNTLSQTATINLHNLFTLLDIANIEEMNLAANMPKADIEKMSWNTYESKNRRKFIKAKDIDLTINLEPMEIRTFILQVIAKRLT</sequence>
<evidence type="ECO:0000256" key="11">
    <source>
        <dbReference type="SAM" id="Coils"/>
    </source>
</evidence>
<dbReference type="AlphaFoldDB" id="A0A0T6B0E5"/>
<dbReference type="GO" id="GO:0046872">
    <property type="term" value="F:metal ion binding"/>
    <property type="evidence" value="ECO:0007669"/>
    <property type="project" value="UniProtKB-KW"/>
</dbReference>
<dbReference type="InterPro" id="IPR011013">
    <property type="entry name" value="Gal_mutarotase_sf_dom"/>
</dbReference>
<dbReference type="InterPro" id="IPR011682">
    <property type="entry name" value="Glyco_hydro_38_C"/>
</dbReference>
<feature type="domain" description="Glycoside hydrolase family 38 central" evidence="12">
    <location>
        <begin position="117"/>
        <end position="194"/>
    </location>
</feature>
<keyword evidence="7" id="KW-1015">Disulfide bond</keyword>
<proteinExistence type="inferred from homology"/>
<dbReference type="FunFam" id="1.20.1270.50:FF:000002">
    <property type="entry name" value="Alpha-mannosidase"/>
    <property type="match status" value="1"/>
</dbReference>
<dbReference type="SUPFAM" id="SSF88713">
    <property type="entry name" value="Glycoside hydrolase/deacetylase"/>
    <property type="match status" value="1"/>
</dbReference>
<feature type="coiled-coil region" evidence="11">
    <location>
        <begin position="191"/>
        <end position="218"/>
    </location>
</feature>
<dbReference type="Gene3D" id="1.20.1270.50">
    <property type="entry name" value="Glycoside hydrolase family 38, central domain"/>
    <property type="match status" value="2"/>
</dbReference>
<evidence type="ECO:0000256" key="5">
    <source>
        <dbReference type="ARBA" id="ARBA00022801"/>
    </source>
</evidence>
<evidence type="ECO:0000256" key="8">
    <source>
        <dbReference type="ARBA" id="ARBA00023180"/>
    </source>
</evidence>
<keyword evidence="11" id="KW-0175">Coiled coil</keyword>
<gene>
    <name evidence="13" type="ORF">AMK59_5269</name>
</gene>
<dbReference type="InterPro" id="IPR011330">
    <property type="entry name" value="Glyco_hydro/deAcase_b/a-brl"/>
</dbReference>
<dbReference type="Pfam" id="PF17677">
    <property type="entry name" value="Glyco_hydro38C2"/>
    <property type="match status" value="1"/>
</dbReference>
<dbReference type="PANTHER" id="PTHR11607">
    <property type="entry name" value="ALPHA-MANNOSIDASE"/>
    <property type="match status" value="1"/>
</dbReference>
<evidence type="ECO:0000259" key="12">
    <source>
        <dbReference type="SMART" id="SM00872"/>
    </source>
</evidence>
<dbReference type="InterPro" id="IPR013780">
    <property type="entry name" value="Glyco_hydro_b"/>
</dbReference>
<protein>
    <recommendedName>
        <fullName evidence="3 10">Alpha-mannosidase</fullName>
        <ecNumber evidence="10">3.2.1.-</ecNumber>
    </recommendedName>
</protein>
<dbReference type="SUPFAM" id="SSF88688">
    <property type="entry name" value="Families 57/38 glycoside transferase middle domain"/>
    <property type="match status" value="1"/>
</dbReference>
<reference evidence="13 14" key="1">
    <citation type="submission" date="2015-09" db="EMBL/GenBank/DDBJ databases">
        <title>Draft genome of the scarab beetle Oryctes borbonicus.</title>
        <authorList>
            <person name="Meyer J.M."/>
            <person name="Markov G.V."/>
            <person name="Baskaran P."/>
            <person name="Herrmann M."/>
            <person name="Sommer R.J."/>
            <person name="Roedelsperger C."/>
        </authorList>
    </citation>
    <scope>NUCLEOTIDE SEQUENCE [LARGE SCALE GENOMIC DNA]</scope>
    <source>
        <strain evidence="13">OB123</strain>
        <tissue evidence="13">Whole animal</tissue>
    </source>
</reference>
<comment type="cofactor">
    <cofactor evidence="10">
        <name>Zn(2+)</name>
        <dbReference type="ChEBI" id="CHEBI:29105"/>
    </cofactor>
    <text evidence="10">Binds 1 zinc ion per subunit.</text>
</comment>
<dbReference type="FunFam" id="2.70.98.30:FF:000003">
    <property type="entry name" value="Alpha-mannosidase"/>
    <property type="match status" value="1"/>
</dbReference>
<dbReference type="GO" id="GO:0004559">
    <property type="term" value="F:alpha-mannosidase activity"/>
    <property type="evidence" value="ECO:0007669"/>
    <property type="project" value="UniProtKB-EC"/>
</dbReference>
<dbReference type="InterPro" id="IPR037094">
    <property type="entry name" value="Glyco_hydro_38_cen_sf"/>
</dbReference>
<dbReference type="EMBL" id="LJIG01016354">
    <property type="protein sequence ID" value="KRT80854.1"/>
    <property type="molecule type" value="Genomic_DNA"/>
</dbReference>
<dbReference type="InterPro" id="IPR041147">
    <property type="entry name" value="GH38_C"/>
</dbReference>
<evidence type="ECO:0000256" key="9">
    <source>
        <dbReference type="ARBA" id="ARBA00023295"/>
    </source>
</evidence>
<feature type="non-terminal residue" evidence="13">
    <location>
        <position position="1"/>
    </location>
</feature>
<evidence type="ECO:0000256" key="7">
    <source>
        <dbReference type="ARBA" id="ARBA00023157"/>
    </source>
</evidence>
<dbReference type="Gene3D" id="3.20.110.10">
    <property type="entry name" value="Glycoside hydrolase 38, N terminal domain"/>
    <property type="match status" value="1"/>
</dbReference>
<comment type="similarity">
    <text evidence="2 10">Belongs to the glycosyl hydrolase 38 family.</text>
</comment>
<dbReference type="GO" id="GO:0030246">
    <property type="term" value="F:carbohydrate binding"/>
    <property type="evidence" value="ECO:0007669"/>
    <property type="project" value="InterPro"/>
</dbReference>
<accession>A0A0T6B0E5</accession>
<evidence type="ECO:0000256" key="3">
    <source>
        <dbReference type="ARBA" id="ARBA00012752"/>
    </source>
</evidence>
<comment type="caution">
    <text evidence="13">The sequence shown here is derived from an EMBL/GenBank/DDBJ whole genome shotgun (WGS) entry which is preliminary data.</text>
</comment>
<comment type="catalytic activity">
    <reaction evidence="1">
        <text>Hydrolysis of terminal, non-reducing alpha-D-mannose residues in alpha-D-mannosides.</text>
        <dbReference type="EC" id="3.2.1.24"/>
    </reaction>
</comment>
<dbReference type="GO" id="GO:0005764">
    <property type="term" value="C:lysosome"/>
    <property type="evidence" value="ECO:0007669"/>
    <property type="project" value="TreeGrafter"/>
</dbReference>
<dbReference type="EC" id="3.2.1.-" evidence="10"/>
<keyword evidence="9 10" id="KW-0326">Glycosidase</keyword>
<keyword evidence="8" id="KW-0325">Glycoprotein</keyword>
<dbReference type="Gene3D" id="2.60.40.1180">
    <property type="entry name" value="Golgi alpha-mannosidase II"/>
    <property type="match status" value="1"/>
</dbReference>
<dbReference type="InterPro" id="IPR015341">
    <property type="entry name" value="Glyco_hydro_38_cen"/>
</dbReference>
<dbReference type="Proteomes" id="UP000051574">
    <property type="component" value="Unassembled WGS sequence"/>
</dbReference>